<dbReference type="Gene3D" id="3.40.50.2300">
    <property type="match status" value="1"/>
</dbReference>
<keyword evidence="2" id="KW-0472">Membrane</keyword>
<evidence type="ECO:0000313" key="3">
    <source>
        <dbReference type="EMBL" id="ACH69669.1"/>
    </source>
</evidence>
<sequence length="544" mass="59351">MDPRAAAGSTAGFASRATALVRALMPSSRRSSLTHAGLPAQSEVSICDGALNRLALYQRPVSVALLDDDIDFLGMLLMTLPKNWNIEAFSNPHACLKYLQQESAQWDADFCAHQSIVEKWHAGTPLIPQILRYWQESRDRYKLTRVCVVDYQMPQIDGLQTLGELRGWWPGHRVMMTGSVENLAPTAFKAELIDEFVPKQTTNFRSRLVAAIEALREKPDCRYSQIWHSTLKPAQVEILRDKSNSDDLYCFVATNFVEYMVIGDPAGAGAGGGVMLGLPGWQVQLLRHGRPVGALIGLALITAVAAAAMLGPRLAVVPVFAAGVLALFVLRAWSRARRERLIREAPMPRYLKRKLVEHYPQLTPRDAELVERGLRQFFLACYRSGGRFVAMPSKAVDAMWHEYILNTKAYRDWCALALGRFLHHTPAEVLGANPTHNDGLRRAWLWSCKEESINPRQPLRLPLLFALDTKFGIEGGFRYVPDCGKPRRADEGGGGSYVHCGAEFGDASSGSAGDADGFGGSDASPGDGGGDAGGDGGGGCGGGD</sequence>
<feature type="compositionally biased region" description="Gly residues" evidence="1">
    <location>
        <begin position="516"/>
        <end position="544"/>
    </location>
</feature>
<feature type="transmembrane region" description="Helical" evidence="2">
    <location>
        <begin position="292"/>
        <end position="310"/>
    </location>
</feature>
<name>B7T9X2_9PROT</name>
<dbReference type="AlphaFoldDB" id="B7T9X2"/>
<reference evidence="3" key="1">
    <citation type="journal article" date="2010" name="Environ. Microbiol.">
        <title>Identification and characterization of new LuxR/LuxI-type quorum sensing systems from metagenomic libraries.</title>
        <authorList>
            <person name="Hao Y."/>
            <person name="Winans S.C."/>
            <person name="Glick B.R."/>
            <person name="Charles T.C."/>
        </authorList>
    </citation>
    <scope>NUCLEOTIDE SEQUENCE</scope>
</reference>
<proteinExistence type="predicted"/>
<feature type="transmembrane region" description="Helical" evidence="2">
    <location>
        <begin position="316"/>
        <end position="333"/>
    </location>
</feature>
<keyword evidence="2" id="KW-1133">Transmembrane helix</keyword>
<dbReference type="SUPFAM" id="SSF52172">
    <property type="entry name" value="CheY-like"/>
    <property type="match status" value="1"/>
</dbReference>
<protein>
    <submittedName>
        <fullName evidence="3">Uncharacterized protein</fullName>
    </submittedName>
</protein>
<organism evidence="3">
    <name type="scientific">uncultured Pseudomonadota bacterium</name>
    <dbReference type="NCBI Taxonomy" id="153809"/>
    <lineage>
        <taxon>Bacteria</taxon>
        <taxon>Pseudomonadati</taxon>
        <taxon>Pseudomonadota</taxon>
        <taxon>environmental samples</taxon>
    </lineage>
</organism>
<dbReference type="EMBL" id="FJ041296">
    <property type="protein sequence ID" value="ACH69669.1"/>
    <property type="molecule type" value="Genomic_DNA"/>
</dbReference>
<accession>B7T9X2</accession>
<evidence type="ECO:0000256" key="1">
    <source>
        <dbReference type="SAM" id="MobiDB-lite"/>
    </source>
</evidence>
<keyword evidence="2" id="KW-0812">Transmembrane</keyword>
<feature type="region of interest" description="Disordered" evidence="1">
    <location>
        <begin position="508"/>
        <end position="544"/>
    </location>
</feature>
<evidence type="ECO:0000256" key="2">
    <source>
        <dbReference type="SAM" id="Phobius"/>
    </source>
</evidence>
<dbReference type="InterPro" id="IPR011006">
    <property type="entry name" value="CheY-like_superfamily"/>
</dbReference>